<evidence type="ECO:0000256" key="7">
    <source>
        <dbReference type="PROSITE-ProRule" id="PRU00042"/>
    </source>
</evidence>
<sequence>MASRSDEEILKIGKMPVDKTAVFLCDLQEKFRPAMLHFSEVVSNAKKLVESTKILGIPLIVTEQYPQGLGRTVSEIDIQHALGIVPKTKFSMVIPEVENIIKTSCSGQLKCAILFGVEAHVCVEQTAMDLISSGITVHIVADATTSRTQEDRLLALERLRQIGCFVSTSENVIYKLIGDKNHPKFNEIRPLIKDTTVETGLVSKIVLVVNNRNKPAGTKLTWQFKLELAHSILIKLPTNGRLHMQWETICDLVKELISLKGDSNIFGSKSRTQSSKERDEIGKMLKNGIELDHRAVAHKVSKAEKSCSTCGKLFKRPQDLRRHLRIHDEASSYLCEACGKGYRSLDGLSYHKALKHPPSETTDPCDSSQSLRCSECTKCFANPIQLKVHLKNSHQRAKSVYTCDICIPTTTFQRIDVFKNHMSLHEKAKPFTCSICDKTFSRRSNLQSHARTHDATAALQYQCANCSKKFYSKKKLGSHVSECLSRKTCSLCKFFCQQEADMTEHTKKTHPADYAMREVFGQTLEELN</sequence>
<dbReference type="AlphaFoldDB" id="A0A0N8CZE5"/>
<dbReference type="InterPro" id="IPR000868">
    <property type="entry name" value="Isochorismatase-like_dom"/>
</dbReference>
<evidence type="ECO:0000256" key="4">
    <source>
        <dbReference type="ARBA" id="ARBA00022771"/>
    </source>
</evidence>
<dbReference type="InterPro" id="IPR036236">
    <property type="entry name" value="Znf_C2H2_sf"/>
</dbReference>
<dbReference type="PANTHER" id="PTHR14119:SF17">
    <property type="entry name" value="ISOCHORISMATASE DOMAIN-CONTAINING PROTEIN 1"/>
    <property type="match status" value="1"/>
</dbReference>
<feature type="domain" description="C2H2-type" evidence="8">
    <location>
        <begin position="431"/>
        <end position="458"/>
    </location>
</feature>
<dbReference type="CDD" id="cd01012">
    <property type="entry name" value="YcaC_related"/>
    <property type="match status" value="1"/>
</dbReference>
<feature type="domain" description="C2H2-type" evidence="8">
    <location>
        <begin position="371"/>
        <end position="399"/>
    </location>
</feature>
<keyword evidence="4 7" id="KW-0863">Zinc-finger</keyword>
<dbReference type="Gene3D" id="3.40.50.850">
    <property type="entry name" value="Isochorismatase-like"/>
    <property type="match status" value="1"/>
</dbReference>
<dbReference type="FunFam" id="3.40.50.850:FF:000001">
    <property type="entry name" value="Isochorismatase domain-containing protein 1"/>
    <property type="match status" value="1"/>
</dbReference>
<protein>
    <recommendedName>
        <fullName evidence="6">Isochorismatase domain-containing protein 1</fullName>
    </recommendedName>
</protein>
<dbReference type="Pfam" id="PF00096">
    <property type="entry name" value="zf-C2H2"/>
    <property type="match status" value="3"/>
</dbReference>
<name>A0A0N8CZE5_9CRUS</name>
<dbReference type="Gene3D" id="3.30.160.60">
    <property type="entry name" value="Classic Zinc Finger"/>
    <property type="match status" value="3"/>
</dbReference>
<organism evidence="9">
    <name type="scientific">Daphnia magna</name>
    <dbReference type="NCBI Taxonomy" id="35525"/>
    <lineage>
        <taxon>Eukaryota</taxon>
        <taxon>Metazoa</taxon>
        <taxon>Ecdysozoa</taxon>
        <taxon>Arthropoda</taxon>
        <taxon>Crustacea</taxon>
        <taxon>Branchiopoda</taxon>
        <taxon>Diplostraca</taxon>
        <taxon>Cladocera</taxon>
        <taxon>Anomopoda</taxon>
        <taxon>Daphniidae</taxon>
        <taxon>Daphnia</taxon>
    </lineage>
</organism>
<keyword evidence="2" id="KW-0479">Metal-binding</keyword>
<dbReference type="InterPro" id="IPR050993">
    <property type="entry name" value="Isochorismatase_domain"/>
</dbReference>
<reference evidence="9" key="1">
    <citation type="submission" date="2015-10" db="EMBL/GenBank/DDBJ databases">
        <title>Daphnia magna gene sets from two clonal populations assembled and annotated with EvidentialGene.</title>
        <authorList>
            <person name="Gilbert D."/>
            <person name="Podicheti R."/>
            <person name="Orsini L."/>
            <person name="Colbourne J."/>
            <person name="Pfrender M."/>
        </authorList>
    </citation>
    <scope>NUCLEOTIDE SEQUENCE</scope>
</reference>
<reference evidence="9" key="2">
    <citation type="submission" date="2015-10" db="EMBL/GenBank/DDBJ databases">
        <authorList>
            <person name="Gilbert D.G."/>
        </authorList>
    </citation>
    <scope>NUCLEOTIDE SEQUENCE</scope>
</reference>
<dbReference type="FunFam" id="3.30.160.60:FF:000100">
    <property type="entry name" value="Zinc finger 45-like"/>
    <property type="match status" value="1"/>
</dbReference>
<dbReference type="OrthoDB" id="269496at2759"/>
<keyword evidence="3" id="KW-0677">Repeat</keyword>
<dbReference type="InterPro" id="IPR036380">
    <property type="entry name" value="Isochorismatase-like_sf"/>
</dbReference>
<comment type="similarity">
    <text evidence="1">Belongs to the isochorismatase family.</text>
</comment>
<dbReference type="PANTHER" id="PTHR14119">
    <property type="entry name" value="HYDROLASE"/>
    <property type="match status" value="1"/>
</dbReference>
<dbReference type="Pfam" id="PF00857">
    <property type="entry name" value="Isochorismatase"/>
    <property type="match status" value="1"/>
</dbReference>
<evidence type="ECO:0000256" key="1">
    <source>
        <dbReference type="ARBA" id="ARBA00006336"/>
    </source>
</evidence>
<dbReference type="PROSITE" id="PS00028">
    <property type="entry name" value="ZINC_FINGER_C2H2_1"/>
    <property type="match status" value="5"/>
</dbReference>
<evidence type="ECO:0000313" key="9">
    <source>
        <dbReference type="EMBL" id="JAI86514.1"/>
    </source>
</evidence>
<dbReference type="SUPFAM" id="SSF57667">
    <property type="entry name" value="beta-beta-alpha zinc fingers"/>
    <property type="match status" value="2"/>
</dbReference>
<evidence type="ECO:0000256" key="3">
    <source>
        <dbReference type="ARBA" id="ARBA00022737"/>
    </source>
</evidence>
<dbReference type="EMBL" id="GDIP01236887">
    <property type="protein sequence ID" value="JAI86514.1"/>
    <property type="molecule type" value="Transcribed_RNA"/>
</dbReference>
<dbReference type="FunFam" id="3.30.160.60:FF:000534">
    <property type="entry name" value="zinc finger protein 674"/>
    <property type="match status" value="1"/>
</dbReference>
<dbReference type="InterPro" id="IPR013087">
    <property type="entry name" value="Znf_C2H2_type"/>
</dbReference>
<feature type="domain" description="C2H2-type" evidence="8">
    <location>
        <begin position="333"/>
        <end position="361"/>
    </location>
</feature>
<proteinExistence type="inferred from homology"/>
<dbReference type="SUPFAM" id="SSF52499">
    <property type="entry name" value="Isochorismatase-like hydrolases"/>
    <property type="match status" value="1"/>
</dbReference>
<dbReference type="EMBL" id="GDIP01229586">
    <property type="protein sequence ID" value="JAI93815.1"/>
    <property type="molecule type" value="Transcribed_RNA"/>
</dbReference>
<keyword evidence="5" id="KW-0862">Zinc</keyword>
<accession>A0A0N8CZE5</accession>
<dbReference type="SMART" id="SM00355">
    <property type="entry name" value="ZnF_C2H2"/>
    <property type="match status" value="7"/>
</dbReference>
<evidence type="ECO:0000259" key="8">
    <source>
        <dbReference type="PROSITE" id="PS50157"/>
    </source>
</evidence>
<feature type="domain" description="C2H2-type" evidence="8">
    <location>
        <begin position="305"/>
        <end position="332"/>
    </location>
</feature>
<evidence type="ECO:0000256" key="2">
    <source>
        <dbReference type="ARBA" id="ARBA00022723"/>
    </source>
</evidence>
<dbReference type="GO" id="GO:0008270">
    <property type="term" value="F:zinc ion binding"/>
    <property type="evidence" value="ECO:0007669"/>
    <property type="project" value="UniProtKB-KW"/>
</dbReference>
<evidence type="ECO:0000256" key="5">
    <source>
        <dbReference type="ARBA" id="ARBA00022833"/>
    </source>
</evidence>
<evidence type="ECO:0000256" key="6">
    <source>
        <dbReference type="ARBA" id="ARBA00040688"/>
    </source>
</evidence>
<dbReference type="PROSITE" id="PS50157">
    <property type="entry name" value="ZINC_FINGER_C2H2_2"/>
    <property type="match status" value="4"/>
</dbReference>